<dbReference type="Proteomes" id="UP001163321">
    <property type="component" value="Chromosome 6"/>
</dbReference>
<keyword evidence="2" id="KW-1185">Reference proteome</keyword>
<proteinExistence type="predicted"/>
<gene>
    <name evidence="1" type="ORF">PsorP6_010081</name>
</gene>
<evidence type="ECO:0000313" key="1">
    <source>
        <dbReference type="EMBL" id="KAI9910307.1"/>
    </source>
</evidence>
<accession>A0ACC0VVK7</accession>
<protein>
    <submittedName>
        <fullName evidence="1">Uncharacterized protein</fullName>
    </submittedName>
</protein>
<sequence length="196" mass="22551">MYANEKPTTITLSSGFTFCIPTEAEKNKMLRRQEELQTMQFMYRAVMRKPHSTKSLLLANVPGLKRLKVLAGKCLEYLKSMCAAKPWLRRSRSKRLARRIHRRRSWIELENPDDKPRVLSWTPTLLLPASTSSTSKSLATQTSPLPNLTLASRGSFANLLRREGIPVDEDERLVKRAIAEDLRGVSTLSKRRRRHH</sequence>
<comment type="caution">
    <text evidence="1">The sequence shown here is derived from an EMBL/GenBank/DDBJ whole genome shotgun (WGS) entry which is preliminary data.</text>
</comment>
<name>A0ACC0VVK7_9STRA</name>
<reference evidence="1 2" key="1">
    <citation type="journal article" date="2022" name="bioRxiv">
        <title>The genome of the oomycete Peronosclerospora sorghi, a cosmopolitan pathogen of maize and sorghum, is inflated with dispersed pseudogenes.</title>
        <authorList>
            <person name="Fletcher K."/>
            <person name="Martin F."/>
            <person name="Isakeit T."/>
            <person name="Cavanaugh K."/>
            <person name="Magill C."/>
            <person name="Michelmore R."/>
        </authorList>
    </citation>
    <scope>NUCLEOTIDE SEQUENCE [LARGE SCALE GENOMIC DNA]</scope>
    <source>
        <strain evidence="1">P6</strain>
    </source>
</reference>
<evidence type="ECO:0000313" key="2">
    <source>
        <dbReference type="Proteomes" id="UP001163321"/>
    </source>
</evidence>
<dbReference type="EMBL" id="CM047585">
    <property type="protein sequence ID" value="KAI9910307.1"/>
    <property type="molecule type" value="Genomic_DNA"/>
</dbReference>
<organism evidence="1 2">
    <name type="scientific">Peronosclerospora sorghi</name>
    <dbReference type="NCBI Taxonomy" id="230839"/>
    <lineage>
        <taxon>Eukaryota</taxon>
        <taxon>Sar</taxon>
        <taxon>Stramenopiles</taxon>
        <taxon>Oomycota</taxon>
        <taxon>Peronosporomycetes</taxon>
        <taxon>Peronosporales</taxon>
        <taxon>Peronosporaceae</taxon>
        <taxon>Peronosclerospora</taxon>
    </lineage>
</organism>